<keyword evidence="4 6" id="KW-1133">Transmembrane helix</keyword>
<dbReference type="Proteomes" id="UP001164819">
    <property type="component" value="Chromosome"/>
</dbReference>
<dbReference type="InterPro" id="IPR051258">
    <property type="entry name" value="Diverse_Substrate_Transporter"/>
</dbReference>
<dbReference type="AlphaFoldDB" id="A0A9E9LDB2"/>
<evidence type="ECO:0000256" key="4">
    <source>
        <dbReference type="ARBA" id="ARBA00022989"/>
    </source>
</evidence>
<dbReference type="InterPro" id="IPR037185">
    <property type="entry name" value="EmrE-like"/>
</dbReference>
<proteinExistence type="predicted"/>
<feature type="domain" description="EamA" evidence="7">
    <location>
        <begin position="6"/>
        <end position="135"/>
    </location>
</feature>
<feature type="transmembrane region" description="Helical" evidence="6">
    <location>
        <begin position="64"/>
        <end position="82"/>
    </location>
</feature>
<evidence type="ECO:0000313" key="8">
    <source>
        <dbReference type="EMBL" id="WAV92000.1"/>
    </source>
</evidence>
<dbReference type="PANTHER" id="PTHR42920">
    <property type="entry name" value="OS03G0707200 PROTEIN-RELATED"/>
    <property type="match status" value="1"/>
</dbReference>
<dbReference type="EMBL" id="CP098251">
    <property type="protein sequence ID" value="WAV92000.1"/>
    <property type="molecule type" value="Genomic_DNA"/>
</dbReference>
<organism evidence="8">
    <name type="scientific">Oxalobacter aliiformigenes</name>
    <dbReference type="NCBI Taxonomy" id="2946593"/>
    <lineage>
        <taxon>Bacteria</taxon>
        <taxon>Pseudomonadati</taxon>
        <taxon>Pseudomonadota</taxon>
        <taxon>Betaproteobacteria</taxon>
        <taxon>Burkholderiales</taxon>
        <taxon>Oxalobacteraceae</taxon>
        <taxon>Oxalobacter</taxon>
    </lineage>
</organism>
<feature type="transmembrane region" description="Helical" evidence="6">
    <location>
        <begin position="236"/>
        <end position="255"/>
    </location>
</feature>
<feature type="transmembrane region" description="Helical" evidence="6">
    <location>
        <begin position="205"/>
        <end position="224"/>
    </location>
</feature>
<feature type="transmembrane region" description="Helical" evidence="6">
    <location>
        <begin position="173"/>
        <end position="193"/>
    </location>
</feature>
<dbReference type="InterPro" id="IPR000620">
    <property type="entry name" value="EamA_dom"/>
</dbReference>
<name>A0A9E9LDB2_9BURK</name>
<feature type="transmembrane region" description="Helical" evidence="6">
    <location>
        <begin position="261"/>
        <end position="279"/>
    </location>
</feature>
<reference evidence="8" key="1">
    <citation type="journal article" date="2022" name="Front. Microbiol.">
        <title>New perspectives on an old grouping: The genomic and phenotypic variability of Oxalobacter formigenes and the implications for calcium oxalate stone prevention.</title>
        <authorList>
            <person name="Chmiel J.A."/>
            <person name="Carr C."/>
            <person name="Stuivenberg G.A."/>
            <person name="Venema R."/>
            <person name="Chanyi R.M."/>
            <person name="Al K.F."/>
            <person name="Giguere D."/>
            <person name="Say H."/>
            <person name="Akouris P.P."/>
            <person name="Dominguez Romero S.A."/>
            <person name="Kwong A."/>
            <person name="Tai V."/>
            <person name="Koval S.F."/>
            <person name="Razvi H."/>
            <person name="Bjazevic J."/>
            <person name="Burton J.P."/>
        </authorList>
    </citation>
    <scope>NUCLEOTIDE SEQUENCE</scope>
    <source>
        <strain evidence="8">OxK</strain>
    </source>
</reference>
<evidence type="ECO:0000256" key="6">
    <source>
        <dbReference type="SAM" id="Phobius"/>
    </source>
</evidence>
<evidence type="ECO:0000256" key="2">
    <source>
        <dbReference type="ARBA" id="ARBA00022475"/>
    </source>
</evidence>
<dbReference type="RefSeq" id="WP_269316294.1">
    <property type="nucleotide sequence ID" value="NZ_CP098251.1"/>
</dbReference>
<feature type="domain" description="EamA" evidence="7">
    <location>
        <begin position="145"/>
        <end position="277"/>
    </location>
</feature>
<sequence length="285" mass="30803">MNSRRAELLMASVSLAWGSSYLLMKIGLDGIGPYNLIALRFGIAFFAMSLIFLRRYRQLSAATLAKGVFTGIILFLIFYGMVNGVNHTTASTAGFLTSTTVVMVPVLECLLKRTLPSKTIVISILLSVAGLFLLTAKDGIVFDTGAAYCLTGAFFYAVYIIVFARLAKGNDTLLISIIQLGVASLTGAVFMFLSETPSLPATLTQWGAILGLGLICSAYGFVVQPIAQRYTTPEKIGLIFSLEPVFSALLSWLFLHEILGFKGYTGAILIFAAVIFTELSRKTAR</sequence>
<keyword evidence="2" id="KW-1003">Cell membrane</keyword>
<evidence type="ECO:0000256" key="5">
    <source>
        <dbReference type="ARBA" id="ARBA00023136"/>
    </source>
</evidence>
<feature type="transmembrane region" description="Helical" evidence="6">
    <location>
        <begin position="145"/>
        <end position="166"/>
    </location>
</feature>
<dbReference type="SUPFAM" id="SSF103481">
    <property type="entry name" value="Multidrug resistance efflux transporter EmrE"/>
    <property type="match status" value="2"/>
</dbReference>
<evidence type="ECO:0000256" key="3">
    <source>
        <dbReference type="ARBA" id="ARBA00022692"/>
    </source>
</evidence>
<feature type="transmembrane region" description="Helical" evidence="6">
    <location>
        <begin position="119"/>
        <end position="139"/>
    </location>
</feature>
<feature type="transmembrane region" description="Helical" evidence="6">
    <location>
        <begin position="88"/>
        <end position="107"/>
    </location>
</feature>
<gene>
    <name evidence="8" type="ORF">NB646_04585</name>
</gene>
<comment type="subcellular location">
    <subcellularLocation>
        <location evidence="1">Cell membrane</location>
        <topology evidence="1">Multi-pass membrane protein</topology>
    </subcellularLocation>
</comment>
<evidence type="ECO:0000256" key="1">
    <source>
        <dbReference type="ARBA" id="ARBA00004651"/>
    </source>
</evidence>
<evidence type="ECO:0000259" key="7">
    <source>
        <dbReference type="Pfam" id="PF00892"/>
    </source>
</evidence>
<accession>A0A9E9LDB2</accession>
<feature type="transmembrane region" description="Helical" evidence="6">
    <location>
        <begin position="34"/>
        <end position="52"/>
    </location>
</feature>
<protein>
    <submittedName>
        <fullName evidence="8">DMT family transporter</fullName>
    </submittedName>
</protein>
<dbReference type="PANTHER" id="PTHR42920:SF5">
    <property type="entry name" value="EAMA DOMAIN-CONTAINING PROTEIN"/>
    <property type="match status" value="1"/>
</dbReference>
<keyword evidence="5 6" id="KW-0472">Membrane</keyword>
<keyword evidence="3 6" id="KW-0812">Transmembrane</keyword>
<dbReference type="Pfam" id="PF00892">
    <property type="entry name" value="EamA"/>
    <property type="match status" value="2"/>
</dbReference>
<dbReference type="GO" id="GO:0005886">
    <property type="term" value="C:plasma membrane"/>
    <property type="evidence" value="ECO:0007669"/>
    <property type="project" value="UniProtKB-SubCell"/>
</dbReference>